<gene>
    <name evidence="1" type="ORF">GNP88_20750</name>
</gene>
<dbReference type="Proteomes" id="UP000448038">
    <property type="component" value="Unassembled WGS sequence"/>
</dbReference>
<comment type="caution">
    <text evidence="1">The sequence shown here is derived from an EMBL/GenBank/DDBJ whole genome shotgun (WGS) entry which is preliminary data.</text>
</comment>
<accession>A0A844P7P8</accession>
<name>A0A844P7P8_ALIFS</name>
<reference evidence="1 2" key="1">
    <citation type="submission" date="2019-11" db="EMBL/GenBank/DDBJ databases">
        <title>Using colonization assays and comparative genomics to discover symbiosis behaviors and factors in Vibrio fischeri.</title>
        <authorList>
            <person name="Bongrand C."/>
            <person name="Moriano-Gutierrez S."/>
            <person name="Arevalo P."/>
            <person name="Mcfall-Ngai M."/>
            <person name="Visick K."/>
            <person name="Polz M.F."/>
            <person name="Ruby E.G."/>
        </authorList>
    </citation>
    <scope>NUCLEOTIDE SEQUENCE [LARGE SCALE GENOMIC DNA]</scope>
    <source>
        <strain evidence="2">emors.4.1</strain>
    </source>
</reference>
<dbReference type="RefSeq" id="WP_155656810.1">
    <property type="nucleotide sequence ID" value="NZ_WOBN01000064.1"/>
</dbReference>
<dbReference type="AlphaFoldDB" id="A0A844P7P8"/>
<protein>
    <submittedName>
        <fullName evidence="1">Uncharacterized protein</fullName>
    </submittedName>
</protein>
<evidence type="ECO:0000313" key="1">
    <source>
        <dbReference type="EMBL" id="MUK51519.1"/>
    </source>
</evidence>
<organism evidence="1 2">
    <name type="scientific">Aliivibrio fischeri</name>
    <name type="common">Vibrio fischeri</name>
    <dbReference type="NCBI Taxonomy" id="668"/>
    <lineage>
        <taxon>Bacteria</taxon>
        <taxon>Pseudomonadati</taxon>
        <taxon>Pseudomonadota</taxon>
        <taxon>Gammaproteobacteria</taxon>
        <taxon>Vibrionales</taxon>
        <taxon>Vibrionaceae</taxon>
        <taxon>Aliivibrio</taxon>
    </lineage>
</organism>
<dbReference type="EMBL" id="WOBN01000064">
    <property type="protein sequence ID" value="MUK51519.1"/>
    <property type="molecule type" value="Genomic_DNA"/>
</dbReference>
<evidence type="ECO:0000313" key="2">
    <source>
        <dbReference type="Proteomes" id="UP000448038"/>
    </source>
</evidence>
<proteinExistence type="predicted"/>
<sequence length="228" mass="26566">MDFYASSKKELLEQIKQLKIVVPPRGKERTTDHCEQWQIYYLLKCLFDHGLVCEPFRLTKRESPDFKVEMSNLAYGIEATEAINSDYARFQSLPESNNSDAVWDPSLFKWGDKGKSLSQLREIAKRKKLTGCGWFGDSVEREFATSILDCIENKHKKLLKGFQRYDKDCLLIYHNNSTPNIDFSLAKKLTMEKLEPYWGDGFHVIFVHKYDTLLIFTNNNVVQLSMES</sequence>